<feature type="binding site" evidence="10">
    <location>
        <begin position="176"/>
        <end position="182"/>
    </location>
    <ligand>
        <name>S-adenosyl-L-methionine</name>
        <dbReference type="ChEBI" id="CHEBI:59789"/>
    </ligand>
</feature>
<dbReference type="GO" id="GO:0005737">
    <property type="term" value="C:cytoplasm"/>
    <property type="evidence" value="ECO:0007669"/>
    <property type="project" value="TreeGrafter"/>
</dbReference>
<feature type="region of interest" description="Disordered" evidence="11">
    <location>
        <begin position="428"/>
        <end position="461"/>
    </location>
</feature>
<feature type="binding site" evidence="10">
    <location>
        <position position="206"/>
    </location>
    <ligand>
        <name>S-adenosyl-L-methionine</name>
        <dbReference type="ChEBI" id="CHEBI:59789"/>
    </ligand>
</feature>
<dbReference type="InterPro" id="IPR023267">
    <property type="entry name" value="RCMT"/>
</dbReference>
<evidence type="ECO:0000256" key="8">
    <source>
        <dbReference type="ARBA" id="ARBA00022884"/>
    </source>
</evidence>
<dbReference type="PRINTS" id="PR02011">
    <property type="entry name" value="RCMTNCL1"/>
</dbReference>
<dbReference type="InterPro" id="IPR001678">
    <property type="entry name" value="MeTrfase_RsmB-F_NOP2_dom"/>
</dbReference>
<dbReference type="Pfam" id="PF25376">
    <property type="entry name" value="Pre-PUA_NSUN2"/>
    <property type="match status" value="1"/>
</dbReference>
<dbReference type="GO" id="GO:0030488">
    <property type="term" value="P:tRNA methylation"/>
    <property type="evidence" value="ECO:0007669"/>
    <property type="project" value="TreeGrafter"/>
</dbReference>
<organism evidence="13 14">
    <name type="scientific">Phyllotreta striolata</name>
    <name type="common">Striped flea beetle</name>
    <name type="synonym">Crioceris striolata</name>
    <dbReference type="NCBI Taxonomy" id="444603"/>
    <lineage>
        <taxon>Eukaryota</taxon>
        <taxon>Metazoa</taxon>
        <taxon>Ecdysozoa</taxon>
        <taxon>Arthropoda</taxon>
        <taxon>Hexapoda</taxon>
        <taxon>Insecta</taxon>
        <taxon>Pterygota</taxon>
        <taxon>Neoptera</taxon>
        <taxon>Endopterygota</taxon>
        <taxon>Coleoptera</taxon>
        <taxon>Polyphaga</taxon>
        <taxon>Cucujiformia</taxon>
        <taxon>Chrysomeloidea</taxon>
        <taxon>Chrysomelidae</taxon>
        <taxon>Galerucinae</taxon>
        <taxon>Alticini</taxon>
        <taxon>Phyllotreta</taxon>
    </lineage>
</organism>
<keyword evidence="8 10" id="KW-0694">RNA-binding</keyword>
<evidence type="ECO:0000256" key="3">
    <source>
        <dbReference type="ARBA" id="ARBA00022555"/>
    </source>
</evidence>
<evidence type="ECO:0000256" key="9">
    <source>
        <dbReference type="ARBA" id="ARBA00023242"/>
    </source>
</evidence>
<evidence type="ECO:0000259" key="12">
    <source>
        <dbReference type="PROSITE" id="PS51686"/>
    </source>
</evidence>
<feature type="binding site" evidence="10">
    <location>
        <position position="233"/>
    </location>
    <ligand>
        <name>S-adenosyl-L-methionine</name>
        <dbReference type="ChEBI" id="CHEBI:59789"/>
    </ligand>
</feature>
<sequence>MGRKHRTRRNHHFNHNKDAQKPDNVDTRKPYSDIIRENEKFEQYYKHLNICKEEEFNTFVSCLKTDLPATFRITGSKGVVYKLLEIVQDQLIRDCVNEVEGLEKPKIFPIPWYPNKLAWQMEITRNDIRRCEAYYKLHNFLVSETENGTISRQESVSMIPPLLLDVQPHHKILDMCAAPGSKTAQLLELLHASEEPIPSGYVIANDVDNKRCYMLVHQAKRLNSPCIAVINHDSSILPNLSMTLPDGSTEQVKYDRILCDVPCSGDGTLRKNPDIWMKWTAANGLNLHGVQTRILRRGIELLNVGGRLVYSTCSLNPIENESVVHRILTEFEGVLELVDVSNVLPGLKYSPGMEDWPVSSRNLEFYKTFDEVDEKWRTTIRPQMFPPKVEDRSKYNLNRCVRILPHQQNSGAFFVAVFRKLKTLPEKPSSLDSENKETLDNNKRDNEDSRPQGQRKRRKKDAYTEDPFVFFTENEPVWNDIKSFYQVSDSFDSKCLLTRCHVGKKKNIYLTSEAVRNLVITNQGAVKLINTGVKAFVRCDNKNMKCAFRIANDGLESIYPYIGNDRKVMIPRDDLITLLMNDTPQKSPPIAELSESIRNQVDNLSPGSCVLIYKEETSTNPLVIHISGWRGTTSLRCYMDRHSTFHLLRLLGGDVSKYDKNKFKKDDSEEARNVEEAEEEEGLKE</sequence>
<feature type="compositionally biased region" description="Basic and acidic residues" evidence="11">
    <location>
        <begin position="433"/>
        <end position="450"/>
    </location>
</feature>
<evidence type="ECO:0000256" key="1">
    <source>
        <dbReference type="ARBA" id="ARBA00004123"/>
    </source>
</evidence>
<feature type="domain" description="SAM-dependent MTase RsmB/NOP-type" evidence="12">
    <location>
        <begin position="59"/>
        <end position="421"/>
    </location>
</feature>
<keyword evidence="5 10" id="KW-0808">Transferase</keyword>
<keyword evidence="7" id="KW-0819">tRNA processing</keyword>
<keyword evidence="6 10" id="KW-0949">S-adenosyl-L-methionine</keyword>
<dbReference type="PRINTS" id="PR02008">
    <property type="entry name" value="RCMTFAMILY"/>
</dbReference>
<evidence type="ECO:0000313" key="14">
    <source>
        <dbReference type="Proteomes" id="UP001153712"/>
    </source>
</evidence>
<name>A0A9N9XK23_PHYSR</name>
<feature type="region of interest" description="Disordered" evidence="11">
    <location>
        <begin position="661"/>
        <end position="685"/>
    </location>
</feature>
<dbReference type="EC" id="2.1.1.203" evidence="2"/>
<evidence type="ECO:0000256" key="5">
    <source>
        <dbReference type="ARBA" id="ARBA00022679"/>
    </source>
</evidence>
<dbReference type="InterPro" id="IPR057285">
    <property type="entry name" value="Pre-PUA_NSUN2"/>
</dbReference>
<comment type="subcellular location">
    <subcellularLocation>
        <location evidence="1">Nucleus</location>
    </subcellularLocation>
</comment>
<dbReference type="OrthoDB" id="6093671at2759"/>
<protein>
    <recommendedName>
        <fullName evidence="2">tRNA (cytosine(34)-C(5))-methyltransferase</fullName>
        <ecNumber evidence="2">2.1.1.203</ecNumber>
    </recommendedName>
</protein>
<comment type="similarity">
    <text evidence="10">Belongs to the class I-like SAM-binding methyltransferase superfamily. RsmB/NOP family.</text>
</comment>
<evidence type="ECO:0000256" key="7">
    <source>
        <dbReference type="ARBA" id="ARBA00022694"/>
    </source>
</evidence>
<accession>A0A9N9XK23</accession>
<feature type="region of interest" description="Disordered" evidence="11">
    <location>
        <begin position="1"/>
        <end position="29"/>
    </location>
</feature>
<feature type="compositionally biased region" description="Acidic residues" evidence="11">
    <location>
        <begin position="676"/>
        <end position="685"/>
    </location>
</feature>
<dbReference type="Proteomes" id="UP001153712">
    <property type="component" value="Chromosome 1"/>
</dbReference>
<dbReference type="EMBL" id="OU900094">
    <property type="protein sequence ID" value="CAG9854912.1"/>
    <property type="molecule type" value="Genomic_DNA"/>
</dbReference>
<dbReference type="SUPFAM" id="SSF53335">
    <property type="entry name" value="S-adenosyl-L-methionine-dependent methyltransferases"/>
    <property type="match status" value="1"/>
</dbReference>
<dbReference type="InterPro" id="IPR029063">
    <property type="entry name" value="SAM-dependent_MTases_sf"/>
</dbReference>
<feature type="compositionally biased region" description="Basic and acidic residues" evidence="11">
    <location>
        <begin position="15"/>
        <end position="29"/>
    </location>
</feature>
<dbReference type="InterPro" id="IPR057286">
    <property type="entry name" value="PUA_NSUN2"/>
</dbReference>
<dbReference type="PROSITE" id="PS51686">
    <property type="entry name" value="SAM_MT_RSMB_NOP"/>
    <property type="match status" value="1"/>
</dbReference>
<dbReference type="GO" id="GO:0005634">
    <property type="term" value="C:nucleus"/>
    <property type="evidence" value="ECO:0007669"/>
    <property type="project" value="UniProtKB-SubCell"/>
</dbReference>
<dbReference type="Gene3D" id="3.40.50.150">
    <property type="entry name" value="Vaccinia Virus protein VP39"/>
    <property type="match status" value="1"/>
</dbReference>
<dbReference type="GO" id="GO:0016428">
    <property type="term" value="F:tRNA (cytidine-5-)-methyltransferase activity"/>
    <property type="evidence" value="ECO:0007669"/>
    <property type="project" value="InterPro"/>
</dbReference>
<feature type="binding site" evidence="10">
    <location>
        <position position="260"/>
    </location>
    <ligand>
        <name>S-adenosyl-L-methionine</name>
        <dbReference type="ChEBI" id="CHEBI:59789"/>
    </ligand>
</feature>
<evidence type="ECO:0000256" key="11">
    <source>
        <dbReference type="SAM" id="MobiDB-lite"/>
    </source>
</evidence>
<keyword evidence="4 10" id="KW-0489">Methyltransferase</keyword>
<feature type="compositionally biased region" description="Basic and acidic residues" evidence="11">
    <location>
        <begin position="661"/>
        <end position="675"/>
    </location>
</feature>
<dbReference type="AlphaFoldDB" id="A0A9N9XK23"/>
<evidence type="ECO:0000256" key="6">
    <source>
        <dbReference type="ARBA" id="ARBA00022691"/>
    </source>
</evidence>
<evidence type="ECO:0000313" key="13">
    <source>
        <dbReference type="EMBL" id="CAG9854912.1"/>
    </source>
</evidence>
<dbReference type="GO" id="GO:0000049">
    <property type="term" value="F:tRNA binding"/>
    <property type="evidence" value="ECO:0007669"/>
    <property type="project" value="UniProtKB-KW"/>
</dbReference>
<evidence type="ECO:0000256" key="2">
    <source>
        <dbReference type="ARBA" id="ARBA00012629"/>
    </source>
</evidence>
<evidence type="ECO:0000256" key="4">
    <source>
        <dbReference type="ARBA" id="ARBA00022603"/>
    </source>
</evidence>
<dbReference type="PANTHER" id="PTHR22808:SF1">
    <property type="entry name" value="RNA CYTOSINE-C(5)-METHYLTRANSFERASE NSUN2-RELATED"/>
    <property type="match status" value="1"/>
</dbReference>
<evidence type="ECO:0000256" key="10">
    <source>
        <dbReference type="PROSITE-ProRule" id="PRU01023"/>
    </source>
</evidence>
<gene>
    <name evidence="13" type="ORF">PHYEVI_LOCUS1372</name>
</gene>
<dbReference type="InterPro" id="IPR023270">
    <property type="entry name" value="RCMT_NCL1"/>
</dbReference>
<keyword evidence="14" id="KW-1185">Reference proteome</keyword>
<keyword evidence="3" id="KW-0820">tRNA-binding</keyword>
<reference evidence="13" key="1">
    <citation type="submission" date="2022-01" db="EMBL/GenBank/DDBJ databases">
        <authorList>
            <person name="King R."/>
        </authorList>
    </citation>
    <scope>NUCLEOTIDE SEQUENCE</scope>
</reference>
<proteinExistence type="inferred from homology"/>
<keyword evidence="9" id="KW-0539">Nucleus</keyword>
<feature type="active site" description="Nucleophile" evidence="10">
    <location>
        <position position="313"/>
    </location>
</feature>
<dbReference type="Pfam" id="PF25378">
    <property type="entry name" value="PUA_NSUN2"/>
    <property type="match status" value="1"/>
</dbReference>
<dbReference type="Pfam" id="PF01189">
    <property type="entry name" value="Methyltr_RsmB-F"/>
    <property type="match status" value="1"/>
</dbReference>
<dbReference type="PANTHER" id="PTHR22808">
    <property type="entry name" value="NCL1 YEAST -RELATED NOL1/NOP2/FMU SUN DOMAIN-CONTAINING"/>
    <property type="match status" value="1"/>
</dbReference>
<dbReference type="InterPro" id="IPR049560">
    <property type="entry name" value="MeTrfase_RsmB-F_NOP2_cat"/>
</dbReference>
<feature type="compositionally biased region" description="Basic residues" evidence="11">
    <location>
        <begin position="1"/>
        <end position="14"/>
    </location>
</feature>